<evidence type="ECO:0000256" key="10">
    <source>
        <dbReference type="SAM" id="Coils"/>
    </source>
</evidence>
<sequence length="596" mass="63143">MPRVAPAAAVVESAAPPPEAPVAKKQRTANPGVRHQGGRIYDSENGTTCHQCRQKTVEVKAKCTKCTLYFCPRCLENRYKQFVAEVNALGDWQCPRCTSICNCSNCRKKQGLEATGILASVARTAGFESVSELLAKNPTAKGLSMLSAERRREGSGAAPAVKRARTGAAAMTAATPELLVDTELGPRPDPLPEVLALCVALAPGRQGHKAPARRGGAGWAASLPARLQLPAAPCLPQLLEVLEFVEAFSGGLKLRGLSTPLLAAELLLATAATAPDTLSSQCAALHCRLLETVREAWEVKGPVAPTAWQPAMLAYLERWRDTPSQSAARDAPAAVAGHLATLPPGAEPWAARACAPATPPALTEYPAGGYWGLAAETRVAMLHALVHDALDTWRFREIIEKKMEVQAEESKERKAELAQARKATRAAILAARDQEIAVLVASCDGRSMTLEEQAALVAEARARAEAAAAASGASSSQPSEPVYPFQVRARVLGVDREGRRVLQTASGSMLVDPGVHGAVLLHSLGNAEQETFAGCADVPGLMACMDARGKNESALLHSLARAFHLPLPGQEMVGAPARLPARVDDMFARKESLSER</sequence>
<dbReference type="AlphaFoldDB" id="A0A1D1ZVX1"/>
<evidence type="ECO:0000259" key="12">
    <source>
        <dbReference type="Pfam" id="PF10497"/>
    </source>
</evidence>
<evidence type="ECO:0000256" key="9">
    <source>
        <dbReference type="ARBA" id="ARBA00023242"/>
    </source>
</evidence>
<name>A0A1D1ZVX1_AUXPR</name>
<dbReference type="GO" id="GO:0006355">
    <property type="term" value="P:regulation of DNA-templated transcription"/>
    <property type="evidence" value="ECO:0007669"/>
    <property type="project" value="InterPro"/>
</dbReference>
<reference evidence="13" key="1">
    <citation type="submission" date="2015-08" db="EMBL/GenBank/DDBJ databases">
        <authorList>
            <person name="Babu N.S."/>
            <person name="Beckwith C.J."/>
            <person name="Beseler K.G."/>
            <person name="Brison A."/>
            <person name="Carone J.V."/>
            <person name="Caskin T.P."/>
            <person name="Diamond M."/>
            <person name="Durham M.E."/>
            <person name="Foxe J.M."/>
            <person name="Go M."/>
            <person name="Henderson B.A."/>
            <person name="Jones I.B."/>
            <person name="McGettigan J.A."/>
            <person name="Micheletti S.J."/>
            <person name="Nasrallah M.E."/>
            <person name="Ortiz D."/>
            <person name="Piller C.R."/>
            <person name="Privatt S.R."/>
            <person name="Schneider S.L."/>
            <person name="Sharp S."/>
            <person name="Smith T.C."/>
            <person name="Stanton J.D."/>
            <person name="Ullery H.E."/>
            <person name="Wilson R.J."/>
            <person name="Serrano M.G."/>
            <person name="Buck G."/>
            <person name="Lee V."/>
            <person name="Wang Y."/>
            <person name="Carvalho R."/>
            <person name="Voegtly L."/>
            <person name="Shi R."/>
            <person name="Duckworth R."/>
            <person name="Johnson A."/>
            <person name="Loviza R."/>
            <person name="Walstead R."/>
            <person name="Shah Z."/>
            <person name="Kiflezghi M."/>
            <person name="Wade K."/>
            <person name="Ball S.L."/>
            <person name="Bradley K.W."/>
            <person name="Asai D.J."/>
            <person name="Bowman C.A."/>
            <person name="Russell D.A."/>
            <person name="Pope W.H."/>
            <person name="Jacobs-Sera D."/>
            <person name="Hendrix R.W."/>
            <person name="Hatfull G.F."/>
        </authorList>
    </citation>
    <scope>NUCLEOTIDE SEQUENCE</scope>
</reference>
<evidence type="ECO:0000256" key="5">
    <source>
        <dbReference type="ARBA" id="ARBA00022553"/>
    </source>
</evidence>
<accession>A0A1D1ZVX1</accession>
<dbReference type="EMBL" id="GDKF01007779">
    <property type="protein sequence ID" value="JAT70843.1"/>
    <property type="molecule type" value="Transcribed_RNA"/>
</dbReference>
<proteinExistence type="predicted"/>
<dbReference type="GO" id="GO:0005634">
    <property type="term" value="C:nucleus"/>
    <property type="evidence" value="ECO:0007669"/>
    <property type="project" value="UniProtKB-SubCell"/>
</dbReference>
<keyword evidence="9" id="KW-0539">Nucleus</keyword>
<dbReference type="PANTHER" id="PTHR31169:SF8">
    <property type="entry name" value="ZINC-FINGER DOMAIN OF MONOAMINE-OXIDASE A REPRESSOR R1 PROTEIN"/>
    <property type="match status" value="1"/>
</dbReference>
<feature type="domain" description="Zinc-finger" evidence="12">
    <location>
        <begin position="41"/>
        <end position="134"/>
    </location>
</feature>
<evidence type="ECO:0000256" key="3">
    <source>
        <dbReference type="ARBA" id="ARBA00022490"/>
    </source>
</evidence>
<dbReference type="InterPro" id="IPR018866">
    <property type="entry name" value="Znf-4CXXC_R1"/>
</dbReference>
<keyword evidence="6" id="KW-0832">Ubl conjugation</keyword>
<evidence type="ECO:0000256" key="1">
    <source>
        <dbReference type="ARBA" id="ARBA00004123"/>
    </source>
</evidence>
<keyword evidence="5" id="KW-0597">Phosphoprotein</keyword>
<keyword evidence="4" id="KW-1017">Isopeptide bond</keyword>
<evidence type="ECO:0000256" key="8">
    <source>
        <dbReference type="ARBA" id="ARBA00023163"/>
    </source>
</evidence>
<protein>
    <recommendedName>
        <fullName evidence="12">Zinc-finger domain-containing protein</fullName>
    </recommendedName>
</protein>
<gene>
    <name evidence="13" type="ORF">g.23217</name>
</gene>
<comment type="subcellular location">
    <subcellularLocation>
        <location evidence="2">Cytoplasm</location>
    </subcellularLocation>
    <subcellularLocation>
        <location evidence="1">Nucleus</location>
    </subcellularLocation>
</comment>
<evidence type="ECO:0000256" key="7">
    <source>
        <dbReference type="ARBA" id="ARBA00023015"/>
    </source>
</evidence>
<feature type="coiled-coil region" evidence="10">
    <location>
        <begin position="400"/>
        <end position="427"/>
    </location>
</feature>
<evidence type="ECO:0000313" key="13">
    <source>
        <dbReference type="EMBL" id="JAT70843.1"/>
    </source>
</evidence>
<dbReference type="PANTHER" id="PTHR31169">
    <property type="entry name" value="OS05G0300700 PROTEIN"/>
    <property type="match status" value="1"/>
</dbReference>
<keyword evidence="10" id="KW-0175">Coiled coil</keyword>
<evidence type="ECO:0000256" key="4">
    <source>
        <dbReference type="ARBA" id="ARBA00022499"/>
    </source>
</evidence>
<evidence type="ECO:0000256" key="6">
    <source>
        <dbReference type="ARBA" id="ARBA00022843"/>
    </source>
</evidence>
<feature type="compositionally biased region" description="Low complexity" evidence="11">
    <location>
        <begin position="1"/>
        <end position="14"/>
    </location>
</feature>
<organism evidence="13">
    <name type="scientific">Auxenochlorella protothecoides</name>
    <name type="common">Green microalga</name>
    <name type="synonym">Chlorella protothecoides</name>
    <dbReference type="NCBI Taxonomy" id="3075"/>
    <lineage>
        <taxon>Eukaryota</taxon>
        <taxon>Viridiplantae</taxon>
        <taxon>Chlorophyta</taxon>
        <taxon>core chlorophytes</taxon>
        <taxon>Trebouxiophyceae</taxon>
        <taxon>Chlorellales</taxon>
        <taxon>Chlorellaceae</taxon>
        <taxon>Auxenochlorella</taxon>
    </lineage>
</organism>
<dbReference type="GO" id="GO:0005737">
    <property type="term" value="C:cytoplasm"/>
    <property type="evidence" value="ECO:0007669"/>
    <property type="project" value="UniProtKB-SubCell"/>
</dbReference>
<dbReference type="Pfam" id="PF10497">
    <property type="entry name" value="zf-4CXXC_R1"/>
    <property type="match status" value="1"/>
</dbReference>
<evidence type="ECO:0000256" key="2">
    <source>
        <dbReference type="ARBA" id="ARBA00004496"/>
    </source>
</evidence>
<evidence type="ECO:0000256" key="11">
    <source>
        <dbReference type="SAM" id="MobiDB-lite"/>
    </source>
</evidence>
<keyword evidence="7" id="KW-0805">Transcription regulation</keyword>
<feature type="region of interest" description="Disordered" evidence="11">
    <location>
        <begin position="1"/>
        <end position="39"/>
    </location>
</feature>
<dbReference type="InterPro" id="IPR040221">
    <property type="entry name" value="CDCA7/CDA7L"/>
</dbReference>
<keyword evidence="3" id="KW-0963">Cytoplasm</keyword>
<keyword evidence="8" id="KW-0804">Transcription</keyword>